<name>A0AAV7W587_PLEWA</name>
<dbReference type="AlphaFoldDB" id="A0AAV7W587"/>
<evidence type="ECO:0000313" key="3">
    <source>
        <dbReference type="Proteomes" id="UP001066276"/>
    </source>
</evidence>
<feature type="region of interest" description="Disordered" evidence="1">
    <location>
        <begin position="86"/>
        <end position="157"/>
    </location>
</feature>
<evidence type="ECO:0000256" key="1">
    <source>
        <dbReference type="SAM" id="MobiDB-lite"/>
    </source>
</evidence>
<organism evidence="2 3">
    <name type="scientific">Pleurodeles waltl</name>
    <name type="common">Iberian ribbed newt</name>
    <dbReference type="NCBI Taxonomy" id="8319"/>
    <lineage>
        <taxon>Eukaryota</taxon>
        <taxon>Metazoa</taxon>
        <taxon>Chordata</taxon>
        <taxon>Craniata</taxon>
        <taxon>Vertebrata</taxon>
        <taxon>Euteleostomi</taxon>
        <taxon>Amphibia</taxon>
        <taxon>Batrachia</taxon>
        <taxon>Caudata</taxon>
        <taxon>Salamandroidea</taxon>
        <taxon>Salamandridae</taxon>
        <taxon>Pleurodelinae</taxon>
        <taxon>Pleurodeles</taxon>
    </lineage>
</organism>
<evidence type="ECO:0000313" key="2">
    <source>
        <dbReference type="EMBL" id="KAJ1209148.1"/>
    </source>
</evidence>
<accession>A0AAV7W587</accession>
<dbReference type="Proteomes" id="UP001066276">
    <property type="component" value="Chromosome 1_2"/>
</dbReference>
<dbReference type="EMBL" id="JANPWB010000002">
    <property type="protein sequence ID" value="KAJ1209148.1"/>
    <property type="molecule type" value="Genomic_DNA"/>
</dbReference>
<protein>
    <submittedName>
        <fullName evidence="2">Uncharacterized protein</fullName>
    </submittedName>
</protein>
<comment type="caution">
    <text evidence="2">The sequence shown here is derived from an EMBL/GenBank/DDBJ whole genome shotgun (WGS) entry which is preliminary data.</text>
</comment>
<proteinExistence type="predicted"/>
<reference evidence="2" key="1">
    <citation type="journal article" date="2022" name="bioRxiv">
        <title>Sequencing and chromosome-scale assembly of the giantPleurodeles waltlgenome.</title>
        <authorList>
            <person name="Brown T."/>
            <person name="Elewa A."/>
            <person name="Iarovenko S."/>
            <person name="Subramanian E."/>
            <person name="Araus A.J."/>
            <person name="Petzold A."/>
            <person name="Susuki M."/>
            <person name="Suzuki K.-i.T."/>
            <person name="Hayashi T."/>
            <person name="Toyoda A."/>
            <person name="Oliveira C."/>
            <person name="Osipova E."/>
            <person name="Leigh N.D."/>
            <person name="Simon A."/>
            <person name="Yun M.H."/>
        </authorList>
    </citation>
    <scope>NUCLEOTIDE SEQUENCE</scope>
    <source>
        <strain evidence="2">20211129_DDA</strain>
        <tissue evidence="2">Liver</tissue>
    </source>
</reference>
<gene>
    <name evidence="2" type="ORF">NDU88_004526</name>
</gene>
<sequence length="157" mass="17707">MSYRADRSKRIKIADWPRSTIIRKSYKVKQCCLCPMSRSKAKLFLFKKIMLFQKVRELFASMSLQKFDGKANRDIGRCAAIEEEDGVETKARAGGRRNPGDRGAVCPNRGQEECEEPDGSCPDQGQKKNQTPGSRIHREAESISPPRFWRSVASPGA</sequence>
<keyword evidence="3" id="KW-1185">Reference proteome</keyword>